<feature type="non-terminal residue" evidence="1">
    <location>
        <position position="59"/>
    </location>
</feature>
<accession>A0A851SP29</accession>
<feature type="non-terminal residue" evidence="1">
    <location>
        <position position="1"/>
    </location>
</feature>
<sequence>MLLIYIRMVTWNQILDPWVYILFRRAVLQRVYPRLHPRPSIVSLTPSLPRKLTAGSVLQ</sequence>
<protein>
    <submittedName>
        <fullName evidence="1">TA2R protein</fullName>
    </submittedName>
</protein>
<dbReference type="Proteomes" id="UP000611277">
    <property type="component" value="Unassembled WGS sequence"/>
</dbReference>
<organism evidence="1 2">
    <name type="scientific">Certhia familiaris</name>
    <name type="common">Eurasian treecreeper</name>
    <dbReference type="NCBI Taxonomy" id="73333"/>
    <lineage>
        <taxon>Eukaryota</taxon>
        <taxon>Metazoa</taxon>
        <taxon>Chordata</taxon>
        <taxon>Craniata</taxon>
        <taxon>Vertebrata</taxon>
        <taxon>Euteleostomi</taxon>
        <taxon>Archelosauria</taxon>
        <taxon>Archosauria</taxon>
        <taxon>Dinosauria</taxon>
        <taxon>Saurischia</taxon>
        <taxon>Theropoda</taxon>
        <taxon>Coelurosauria</taxon>
        <taxon>Aves</taxon>
        <taxon>Neognathae</taxon>
        <taxon>Neoaves</taxon>
        <taxon>Telluraves</taxon>
        <taxon>Australaves</taxon>
        <taxon>Passeriformes</taxon>
        <taxon>Certhiidae</taxon>
        <taxon>Certhiinae</taxon>
        <taxon>Certhia</taxon>
    </lineage>
</organism>
<dbReference type="EMBL" id="WBNC01028660">
    <property type="protein sequence ID" value="NXD04795.1"/>
    <property type="molecule type" value="Genomic_DNA"/>
</dbReference>
<reference evidence="1" key="1">
    <citation type="submission" date="2019-09" db="EMBL/GenBank/DDBJ databases">
        <title>Bird 10,000 Genomes (B10K) Project - Family phase.</title>
        <authorList>
            <person name="Zhang G."/>
        </authorList>
    </citation>
    <scope>NUCLEOTIDE SEQUENCE</scope>
    <source>
        <strain evidence="1">OUT-0039</strain>
        <tissue evidence="1">Muscle</tissue>
    </source>
</reference>
<keyword evidence="2" id="KW-1185">Reference proteome</keyword>
<dbReference type="AlphaFoldDB" id="A0A851SP29"/>
<proteinExistence type="predicted"/>
<name>A0A851SP29_CERFA</name>
<evidence type="ECO:0000313" key="2">
    <source>
        <dbReference type="Proteomes" id="UP000611277"/>
    </source>
</evidence>
<evidence type="ECO:0000313" key="1">
    <source>
        <dbReference type="EMBL" id="NXD04795.1"/>
    </source>
</evidence>
<comment type="caution">
    <text evidence="1">The sequence shown here is derived from an EMBL/GenBank/DDBJ whole genome shotgun (WGS) entry which is preliminary data.</text>
</comment>
<gene>
    <name evidence="1" type="primary">Tbxa2r_1</name>
    <name evidence="1" type="ORF">CERFAM_R14182</name>
</gene>